<sequence>MSSNVISALELDDRLLLKNFLLVTKDTYSDLNFFFGDFVSHYVKENHAIIFVNLAQSNSHYTHLLAKSGVNIKIIRDRQKIVFVDAILEAGNLIESITDCESTDFFNSLNKDCFDTNCLKPLYECIKNAAERVCTTNPNGFIILIDEINLLMNLGSSLRAVQPFILQCHALCSTISNIPGNLLVGSVFNEIDHENKKLVSYLSHLSDVKIQVEGLKTGFSKDTNGKITIKIKNKGLCTSTEQKLFFKIGDKGAKLLPLGI</sequence>
<dbReference type="InterPro" id="IPR018627">
    <property type="entry name" value="ELP6"/>
</dbReference>
<accession>A0A8X6NN81</accession>
<reference evidence="4" key="1">
    <citation type="submission" date="2020-08" db="EMBL/GenBank/DDBJ databases">
        <title>Multicomponent nature underlies the extraordinary mechanical properties of spider dragline silk.</title>
        <authorList>
            <person name="Kono N."/>
            <person name="Nakamura H."/>
            <person name="Mori M."/>
            <person name="Yoshida Y."/>
            <person name="Ohtoshi R."/>
            <person name="Malay A.D."/>
            <person name="Moran D.A.P."/>
            <person name="Tomita M."/>
            <person name="Numata K."/>
            <person name="Arakawa K."/>
        </authorList>
    </citation>
    <scope>NUCLEOTIDE SEQUENCE</scope>
</reference>
<dbReference type="EMBL" id="BMAW01011363">
    <property type="protein sequence ID" value="GFT23459.1"/>
    <property type="molecule type" value="Genomic_DNA"/>
</dbReference>
<protein>
    <recommendedName>
        <fullName evidence="3">Elongator complex protein 6</fullName>
    </recommendedName>
</protein>
<comment type="similarity">
    <text evidence="2">Belongs to the ELP6 family.</text>
</comment>
<evidence type="ECO:0000313" key="4">
    <source>
        <dbReference type="EMBL" id="GFT23459.1"/>
    </source>
</evidence>
<dbReference type="PANTHER" id="PTHR16184:SF6">
    <property type="entry name" value="ELONGATOR COMPLEX PROTEIN 6"/>
    <property type="match status" value="1"/>
</dbReference>
<evidence type="ECO:0000256" key="1">
    <source>
        <dbReference type="ARBA" id="ARBA00005043"/>
    </source>
</evidence>
<dbReference type="PANTHER" id="PTHR16184">
    <property type="entry name" value="ELONGATOR COMPLEX PROTEIN 6"/>
    <property type="match status" value="1"/>
</dbReference>
<gene>
    <name evidence="4" type="ORF">NPIL_556331</name>
</gene>
<organism evidence="4 5">
    <name type="scientific">Nephila pilipes</name>
    <name type="common">Giant wood spider</name>
    <name type="synonym">Nephila maculata</name>
    <dbReference type="NCBI Taxonomy" id="299642"/>
    <lineage>
        <taxon>Eukaryota</taxon>
        <taxon>Metazoa</taxon>
        <taxon>Ecdysozoa</taxon>
        <taxon>Arthropoda</taxon>
        <taxon>Chelicerata</taxon>
        <taxon>Arachnida</taxon>
        <taxon>Araneae</taxon>
        <taxon>Araneomorphae</taxon>
        <taxon>Entelegynae</taxon>
        <taxon>Araneoidea</taxon>
        <taxon>Nephilidae</taxon>
        <taxon>Nephila</taxon>
    </lineage>
</organism>
<proteinExistence type="inferred from homology"/>
<comment type="caution">
    <text evidence="4">The sequence shown here is derived from an EMBL/GenBank/DDBJ whole genome shotgun (WGS) entry which is preliminary data.</text>
</comment>
<evidence type="ECO:0000256" key="2">
    <source>
        <dbReference type="ARBA" id="ARBA00008837"/>
    </source>
</evidence>
<evidence type="ECO:0000313" key="5">
    <source>
        <dbReference type="Proteomes" id="UP000887013"/>
    </source>
</evidence>
<dbReference type="InterPro" id="IPR027417">
    <property type="entry name" value="P-loop_NTPase"/>
</dbReference>
<dbReference type="Gene3D" id="3.40.50.300">
    <property type="entry name" value="P-loop containing nucleotide triphosphate hydrolases"/>
    <property type="match status" value="1"/>
</dbReference>
<dbReference type="GO" id="GO:0033588">
    <property type="term" value="C:elongator holoenzyme complex"/>
    <property type="evidence" value="ECO:0007669"/>
    <property type="project" value="InterPro"/>
</dbReference>
<evidence type="ECO:0000256" key="3">
    <source>
        <dbReference type="ARBA" id="ARBA00020263"/>
    </source>
</evidence>
<comment type="pathway">
    <text evidence="1">tRNA modification; 5-methoxycarbonylmethyl-2-thiouridine-tRNA biosynthesis.</text>
</comment>
<dbReference type="Proteomes" id="UP000887013">
    <property type="component" value="Unassembled WGS sequence"/>
</dbReference>
<dbReference type="Pfam" id="PF09807">
    <property type="entry name" value="ELP6"/>
    <property type="match status" value="1"/>
</dbReference>
<keyword evidence="5" id="KW-1185">Reference proteome</keyword>
<dbReference type="GO" id="GO:0002098">
    <property type="term" value="P:tRNA wobble uridine modification"/>
    <property type="evidence" value="ECO:0007669"/>
    <property type="project" value="InterPro"/>
</dbReference>
<dbReference type="AlphaFoldDB" id="A0A8X6NN81"/>
<dbReference type="OrthoDB" id="9995306at2759"/>
<name>A0A8X6NN81_NEPPI</name>